<dbReference type="InterPro" id="IPR006059">
    <property type="entry name" value="SBP"/>
</dbReference>
<dbReference type="Pfam" id="PF13416">
    <property type="entry name" value="SBP_bac_8"/>
    <property type="match status" value="1"/>
</dbReference>
<dbReference type="PANTHER" id="PTHR30006:SF2">
    <property type="entry name" value="ABC TRANSPORTER SUBSTRATE-BINDING PROTEIN"/>
    <property type="match status" value="1"/>
</dbReference>
<accession>A0A9E8CNK9</accession>
<evidence type="ECO:0000256" key="1">
    <source>
        <dbReference type="ARBA" id="ARBA00022729"/>
    </source>
</evidence>
<sequence length="342" mass="37222">MKPWVFALSMLAAGASPSAAEVIHATWGGGGAAVLRDYFQVQFTQKTGIAARMAEVPNTAGAVRSPSASQYNVVEVTYFEAIGLAKSNLLEAFDDKEIPAIANLPKELVVRNKDGKIVGLATHFGYYGIAFNNTLAKASDFKSWNDLTDARWKGKLAVTRPVYATSYDLTILAHANGGSAAKIEPGIEPLKAIFANSLTTYTSLAHMNTLLTRGEVTAAPFYSTRVWSLRRDGQKTIEMAIPKEGALMLPYVVVVPKGSAERAQTITYLNELLDAAAQTRISGQNGSIPTNNKAVLPPEYEQDLGMTREALMKKMYIPDWNVIVSDYEDRLNRVEQIAAGKR</sequence>
<dbReference type="AlphaFoldDB" id="A0A9E8CNK9"/>
<dbReference type="GO" id="GO:0030288">
    <property type="term" value="C:outer membrane-bounded periplasmic space"/>
    <property type="evidence" value="ECO:0007669"/>
    <property type="project" value="TreeGrafter"/>
</dbReference>
<proteinExistence type="predicted"/>
<organism evidence="4">
    <name type="scientific">Bosea sp. NBC_00436</name>
    <dbReference type="NCBI Taxonomy" id="2969620"/>
    <lineage>
        <taxon>Bacteria</taxon>
        <taxon>Pseudomonadati</taxon>
        <taxon>Pseudomonadota</taxon>
        <taxon>Alphaproteobacteria</taxon>
        <taxon>Hyphomicrobiales</taxon>
        <taxon>Boseaceae</taxon>
        <taxon>Bosea</taxon>
    </lineage>
</organism>
<keyword evidence="1 3" id="KW-0732">Signal</keyword>
<evidence type="ECO:0000256" key="2">
    <source>
        <dbReference type="ARBA" id="ARBA00022764"/>
    </source>
</evidence>
<keyword evidence="2" id="KW-0574">Periplasm</keyword>
<name>A0A9E8CNK9_9HYPH</name>
<dbReference type="GO" id="GO:0015888">
    <property type="term" value="P:thiamine transport"/>
    <property type="evidence" value="ECO:0007669"/>
    <property type="project" value="TreeGrafter"/>
</dbReference>
<feature type="chain" id="PRO_5038520360" evidence="3">
    <location>
        <begin position="21"/>
        <end position="342"/>
    </location>
</feature>
<dbReference type="Gene3D" id="3.40.190.10">
    <property type="entry name" value="Periplasmic binding protein-like II"/>
    <property type="match status" value="2"/>
</dbReference>
<dbReference type="EMBL" id="CP102774">
    <property type="protein sequence ID" value="UZF89335.1"/>
    <property type="molecule type" value="Genomic_DNA"/>
</dbReference>
<feature type="signal peptide" evidence="3">
    <location>
        <begin position="1"/>
        <end position="20"/>
    </location>
</feature>
<dbReference type="PANTHER" id="PTHR30006">
    <property type="entry name" value="THIAMINE-BINDING PERIPLASMIC PROTEIN-RELATED"/>
    <property type="match status" value="1"/>
</dbReference>
<evidence type="ECO:0000256" key="3">
    <source>
        <dbReference type="SAM" id="SignalP"/>
    </source>
</evidence>
<gene>
    <name evidence="4" type="ORF">NWE54_11365</name>
</gene>
<dbReference type="GO" id="GO:0030975">
    <property type="term" value="F:thiamine binding"/>
    <property type="evidence" value="ECO:0007669"/>
    <property type="project" value="TreeGrafter"/>
</dbReference>
<protein>
    <submittedName>
        <fullName evidence="4">Extracellular solute-binding protein</fullName>
    </submittedName>
</protein>
<evidence type="ECO:0000313" key="4">
    <source>
        <dbReference type="EMBL" id="UZF89335.1"/>
    </source>
</evidence>
<reference evidence="4" key="1">
    <citation type="submission" date="2022-08" db="EMBL/GenBank/DDBJ databases">
        <title>Complete Genome Sequences of 2 Bosea sp. soil isolates.</title>
        <authorList>
            <person name="Alvarez Arevalo M."/>
            <person name="Sterndorff E.B."/>
            <person name="Faurdal D."/>
            <person name="Joergensen T.S."/>
            <person name="Weber T."/>
        </authorList>
    </citation>
    <scope>NUCLEOTIDE SEQUENCE</scope>
    <source>
        <strain evidence="4">NBC_00436</strain>
    </source>
</reference>
<dbReference type="GO" id="GO:0030976">
    <property type="term" value="F:thiamine pyrophosphate binding"/>
    <property type="evidence" value="ECO:0007669"/>
    <property type="project" value="TreeGrafter"/>
</dbReference>
<dbReference type="SUPFAM" id="SSF53850">
    <property type="entry name" value="Periplasmic binding protein-like II"/>
    <property type="match status" value="1"/>
</dbReference>